<dbReference type="Proteomes" id="UP000434639">
    <property type="component" value="Unassembled WGS sequence"/>
</dbReference>
<comment type="caution">
    <text evidence="1">The sequence shown here is derived from an EMBL/GenBank/DDBJ whole genome shotgun (WGS) entry which is preliminary data.</text>
</comment>
<dbReference type="Pfam" id="PF11079">
    <property type="entry name" value="YqhG"/>
    <property type="match status" value="1"/>
</dbReference>
<dbReference type="AlphaFoldDB" id="A0A7X2S295"/>
<dbReference type="RefSeq" id="WP_155110884.1">
    <property type="nucleotide sequence ID" value="NZ_WMIB01000001.1"/>
</dbReference>
<proteinExistence type="predicted"/>
<dbReference type="OrthoDB" id="2433584at2"/>
<evidence type="ECO:0000313" key="2">
    <source>
        <dbReference type="Proteomes" id="UP000434639"/>
    </source>
</evidence>
<gene>
    <name evidence="1" type="ORF">GKZ89_03110</name>
</gene>
<accession>A0A7X2S295</accession>
<protein>
    <recommendedName>
        <fullName evidence="3">YqhG family protein</fullName>
    </recommendedName>
</protein>
<dbReference type="InterPro" id="IPR024562">
    <property type="entry name" value="YqhG"/>
</dbReference>
<reference evidence="1 2" key="1">
    <citation type="journal article" date="2017" name="Int. J. Syst. Evol. Microbiol.">
        <title>Bacillus mangrovi sp. nov., isolated from a sediment sample from a mangrove forest.</title>
        <authorList>
            <person name="Gupta V."/>
            <person name="Singh P.K."/>
            <person name="Korpole S."/>
            <person name="Tanuku N.R.S."/>
            <person name="Pinnaka A.K."/>
        </authorList>
    </citation>
    <scope>NUCLEOTIDE SEQUENCE [LARGE SCALE GENOMIC DNA]</scope>
    <source>
        <strain evidence="1 2">KCTC 33872</strain>
    </source>
</reference>
<evidence type="ECO:0008006" key="3">
    <source>
        <dbReference type="Google" id="ProtNLM"/>
    </source>
</evidence>
<keyword evidence="2" id="KW-1185">Reference proteome</keyword>
<sequence>MKQQEIHTLLQRFFQANQCPVTNSAPGALAVQLTIDMDKELMNRPFYWHYLEKTGGVPNPAKLTLLTNKEAVTDEEKPEFIHFGSPRLHQIFDSARKLGSFARMYEMSFAQNGEAQQPLHPWLALNLTVSCQCDMKKDTVHSIGLHLISGAIVENFQGRLNRLMLSPKIPDMRFTLSPIILPKSGMQRIRLYIEEKISEEDHTWAEEARQRWNADLMLLQHFYEDMEEKPEVYELEKEALRELYEPSIHINVNNGGLFYLNPNSIF</sequence>
<organism evidence="1 2">
    <name type="scientific">Metabacillus mangrovi</name>
    <dbReference type="NCBI Taxonomy" id="1491830"/>
    <lineage>
        <taxon>Bacteria</taxon>
        <taxon>Bacillati</taxon>
        <taxon>Bacillota</taxon>
        <taxon>Bacilli</taxon>
        <taxon>Bacillales</taxon>
        <taxon>Bacillaceae</taxon>
        <taxon>Metabacillus</taxon>
    </lineage>
</organism>
<evidence type="ECO:0000313" key="1">
    <source>
        <dbReference type="EMBL" id="MTH52382.1"/>
    </source>
</evidence>
<dbReference type="EMBL" id="WMIB01000001">
    <property type="protein sequence ID" value="MTH52382.1"/>
    <property type="molecule type" value="Genomic_DNA"/>
</dbReference>
<name>A0A7X2S295_9BACI</name>